<gene>
    <name evidence="2" type="ORF">ACFOM9_01405</name>
</gene>
<feature type="transmembrane region" description="Helical" evidence="1">
    <location>
        <begin position="53"/>
        <end position="71"/>
    </location>
</feature>
<evidence type="ECO:0000256" key="1">
    <source>
        <dbReference type="SAM" id="Phobius"/>
    </source>
</evidence>
<sequence length="200" mass="21569">MPDFTSRPADPPAGWHEAFAALPLEGAPADGWAAVARRLDARRLDKRRGIPRWLPLAAAAALALAVVPAWLPQPADNAPSSIPTRAAMTAQTPDADAGPVPATATLEHLYAESARLESLLQYARENRVASGAAAMMAAELDARLGTIDAALMQPGLDRSRQRQLWSKRVQLLRAFASFESTRRWLAANGERYDGALVRVD</sequence>
<dbReference type="RefSeq" id="WP_386705446.1">
    <property type="nucleotide sequence ID" value="NZ_JBHRYF010000001.1"/>
</dbReference>
<comment type="caution">
    <text evidence="2">The sequence shown here is derived from an EMBL/GenBank/DDBJ whole genome shotgun (WGS) entry which is preliminary data.</text>
</comment>
<protein>
    <submittedName>
        <fullName evidence="2">Uncharacterized protein</fullName>
    </submittedName>
</protein>
<name>A0ABV7UQX9_9GAMM</name>
<evidence type="ECO:0000313" key="3">
    <source>
        <dbReference type="Proteomes" id="UP001595724"/>
    </source>
</evidence>
<dbReference type="Proteomes" id="UP001595724">
    <property type="component" value="Unassembled WGS sequence"/>
</dbReference>
<proteinExistence type="predicted"/>
<organism evidence="2 3">
    <name type="scientific">Luteimonas notoginsengisoli</name>
    <dbReference type="NCBI Taxonomy" id="1578200"/>
    <lineage>
        <taxon>Bacteria</taxon>
        <taxon>Pseudomonadati</taxon>
        <taxon>Pseudomonadota</taxon>
        <taxon>Gammaproteobacteria</taxon>
        <taxon>Lysobacterales</taxon>
        <taxon>Lysobacteraceae</taxon>
        <taxon>Luteimonas</taxon>
    </lineage>
</organism>
<keyword evidence="1" id="KW-0812">Transmembrane</keyword>
<keyword evidence="3" id="KW-1185">Reference proteome</keyword>
<keyword evidence="1" id="KW-0472">Membrane</keyword>
<keyword evidence="1" id="KW-1133">Transmembrane helix</keyword>
<reference evidence="3" key="1">
    <citation type="journal article" date="2019" name="Int. J. Syst. Evol. Microbiol.">
        <title>The Global Catalogue of Microorganisms (GCM) 10K type strain sequencing project: providing services to taxonomists for standard genome sequencing and annotation.</title>
        <authorList>
            <consortium name="The Broad Institute Genomics Platform"/>
            <consortium name="The Broad Institute Genome Sequencing Center for Infectious Disease"/>
            <person name="Wu L."/>
            <person name="Ma J."/>
        </authorList>
    </citation>
    <scope>NUCLEOTIDE SEQUENCE [LARGE SCALE GENOMIC DNA]</scope>
    <source>
        <strain evidence="3">KCTC 42211</strain>
    </source>
</reference>
<dbReference type="EMBL" id="JBHRYF010000001">
    <property type="protein sequence ID" value="MFC3658732.1"/>
    <property type="molecule type" value="Genomic_DNA"/>
</dbReference>
<evidence type="ECO:0000313" key="2">
    <source>
        <dbReference type="EMBL" id="MFC3658732.1"/>
    </source>
</evidence>
<accession>A0ABV7UQX9</accession>